<organism evidence="1 2">
    <name type="scientific">Toxoplasma gondii GAB2-2007-GAL-DOM2</name>
    <dbReference type="NCBI Taxonomy" id="1130820"/>
    <lineage>
        <taxon>Eukaryota</taxon>
        <taxon>Sar</taxon>
        <taxon>Alveolata</taxon>
        <taxon>Apicomplexa</taxon>
        <taxon>Conoidasida</taxon>
        <taxon>Coccidia</taxon>
        <taxon>Eucoccidiorida</taxon>
        <taxon>Eimeriorina</taxon>
        <taxon>Sarcocystidae</taxon>
        <taxon>Toxoplasma</taxon>
    </lineage>
</organism>
<evidence type="ECO:0000313" key="1">
    <source>
        <dbReference type="EMBL" id="KFG33773.1"/>
    </source>
</evidence>
<evidence type="ECO:0000313" key="2">
    <source>
        <dbReference type="Proteomes" id="UP000028837"/>
    </source>
</evidence>
<dbReference type="AlphaFoldDB" id="A0A086JNQ5"/>
<dbReference type="VEuPathDB" id="ToxoDB:TGDOM2_258105"/>
<dbReference type="EMBL" id="AHZU02001303">
    <property type="protein sequence ID" value="KFG33773.1"/>
    <property type="molecule type" value="Genomic_DNA"/>
</dbReference>
<sequence length="226" mass="25823">MRVNMDERAYARRKLWAYKEMQVFFLRSCLKQSCSVFPAIERSGSTWPSRCFLDSEVHPVSSCSVLATHAPEELEASFSSFSSPQFETFEKASACARRGLPSPNRTRPKAGDARRSCVSIFRSSVYPFDRNRSVSDRRYTAGAEEILSGGRISSSCARLLQTHAFLERTRLEIRLLDKNAKVKNDFRLPPRFFSRSKVTNIKDFSGFSPRHNRSKFERKDATPLSS</sequence>
<comment type="caution">
    <text evidence="1">The sequence shown here is derived from an EMBL/GenBank/DDBJ whole genome shotgun (WGS) entry which is preliminary data.</text>
</comment>
<proteinExistence type="predicted"/>
<reference evidence="1 2" key="1">
    <citation type="submission" date="2014-02" db="EMBL/GenBank/DDBJ databases">
        <authorList>
            <person name="Sibley D."/>
            <person name="Venepally P."/>
            <person name="Karamycheva S."/>
            <person name="Hadjithomas M."/>
            <person name="Khan A."/>
            <person name="Brunk B."/>
            <person name="Roos D."/>
            <person name="Caler E."/>
            <person name="Lorenzi H."/>
        </authorList>
    </citation>
    <scope>NUCLEOTIDE SEQUENCE [LARGE SCALE GENOMIC DNA]</scope>
    <source>
        <strain evidence="1 2">GAB2-2007-GAL-DOM2</strain>
    </source>
</reference>
<dbReference type="Proteomes" id="UP000028837">
    <property type="component" value="Unassembled WGS sequence"/>
</dbReference>
<name>A0A086JNQ5_TOXGO</name>
<protein>
    <submittedName>
        <fullName evidence="1">Uncharacterized protein</fullName>
    </submittedName>
</protein>
<gene>
    <name evidence="1" type="ORF">TGDOM2_258105</name>
</gene>
<accession>A0A086JNQ5</accession>